<protein>
    <recommendedName>
        <fullName evidence="6">Anoctamin</fullName>
    </recommendedName>
</protein>
<evidence type="ECO:0000256" key="6">
    <source>
        <dbReference type="RuleBase" id="RU280814"/>
    </source>
</evidence>
<evidence type="ECO:0000256" key="5">
    <source>
        <dbReference type="ARBA" id="ARBA00023136"/>
    </source>
</evidence>
<comment type="similarity">
    <text evidence="2 6">Belongs to the anoctamin family.</text>
</comment>
<comment type="subcellular location">
    <subcellularLocation>
        <location evidence="1 6">Membrane</location>
        <topology evidence="1 6">Multi-pass membrane protein</topology>
    </subcellularLocation>
</comment>
<accession>A0A2I0T182</accession>
<keyword evidence="3 6" id="KW-0812">Transmembrane</keyword>
<evidence type="ECO:0000256" key="3">
    <source>
        <dbReference type="ARBA" id="ARBA00022692"/>
    </source>
</evidence>
<reference evidence="9" key="2">
    <citation type="submission" date="2017-12" db="EMBL/GenBank/DDBJ databases">
        <title>Genome sequence of the Bar-tailed Godwit (Limosa lapponica baueri).</title>
        <authorList>
            <person name="Lima N.C.B."/>
            <person name="Parody-Merino A.M."/>
            <person name="Battley P.F."/>
            <person name="Fidler A.E."/>
            <person name="Prosdocimi F."/>
        </authorList>
    </citation>
    <scope>NUCLEOTIDE SEQUENCE [LARGE SCALE GENOMIC DNA]</scope>
</reference>
<evidence type="ECO:0000313" key="9">
    <source>
        <dbReference type="Proteomes" id="UP000233556"/>
    </source>
</evidence>
<comment type="caution">
    <text evidence="6">Lacks conserved residue(s) required for the propagation of feature annotation.</text>
</comment>
<feature type="domain" description="Anoctamin transmembrane" evidence="7">
    <location>
        <begin position="3"/>
        <end position="66"/>
    </location>
</feature>
<evidence type="ECO:0000256" key="4">
    <source>
        <dbReference type="ARBA" id="ARBA00022989"/>
    </source>
</evidence>
<dbReference type="AlphaFoldDB" id="A0A2I0T182"/>
<evidence type="ECO:0000313" key="8">
    <source>
        <dbReference type="EMBL" id="PKU27557.1"/>
    </source>
</evidence>
<reference evidence="9" key="1">
    <citation type="submission" date="2017-11" db="EMBL/GenBank/DDBJ databases">
        <authorList>
            <person name="Lima N.C."/>
            <person name="Parody-Merino A.M."/>
            <person name="Battley P.F."/>
            <person name="Fidler A.E."/>
            <person name="Prosdocimi F."/>
        </authorList>
    </citation>
    <scope>NUCLEOTIDE SEQUENCE [LARGE SCALE GENOMIC DNA]</scope>
</reference>
<dbReference type="EMBL" id="KZ526031">
    <property type="protein sequence ID" value="PKU27557.1"/>
    <property type="molecule type" value="Genomic_DNA"/>
</dbReference>
<dbReference type="PANTHER" id="PTHR12308">
    <property type="entry name" value="ANOCTAMIN"/>
    <property type="match status" value="1"/>
</dbReference>
<name>A0A2I0T182_LIMLA</name>
<evidence type="ECO:0000256" key="2">
    <source>
        <dbReference type="ARBA" id="ARBA00009671"/>
    </source>
</evidence>
<dbReference type="Pfam" id="PF04547">
    <property type="entry name" value="Anoctamin"/>
    <property type="match status" value="1"/>
</dbReference>
<dbReference type="InterPro" id="IPR049452">
    <property type="entry name" value="Anoctamin_TM"/>
</dbReference>
<organism evidence="8 9">
    <name type="scientific">Limosa lapponica baueri</name>
    <dbReference type="NCBI Taxonomy" id="1758121"/>
    <lineage>
        <taxon>Eukaryota</taxon>
        <taxon>Metazoa</taxon>
        <taxon>Chordata</taxon>
        <taxon>Craniata</taxon>
        <taxon>Vertebrata</taxon>
        <taxon>Euteleostomi</taxon>
        <taxon>Archelosauria</taxon>
        <taxon>Archosauria</taxon>
        <taxon>Dinosauria</taxon>
        <taxon>Saurischia</taxon>
        <taxon>Theropoda</taxon>
        <taxon>Coelurosauria</taxon>
        <taxon>Aves</taxon>
        <taxon>Neognathae</taxon>
        <taxon>Neoaves</taxon>
        <taxon>Charadriiformes</taxon>
        <taxon>Scolopacidae</taxon>
        <taxon>Limosa</taxon>
    </lineage>
</organism>
<evidence type="ECO:0000259" key="7">
    <source>
        <dbReference type="Pfam" id="PF04547"/>
    </source>
</evidence>
<feature type="transmembrane region" description="Helical" evidence="6">
    <location>
        <begin position="36"/>
        <end position="59"/>
    </location>
</feature>
<gene>
    <name evidence="8" type="ORF">llap_22139</name>
</gene>
<keyword evidence="5 6" id="KW-0472">Membrane</keyword>
<dbReference type="Proteomes" id="UP000233556">
    <property type="component" value="Unassembled WGS sequence"/>
</dbReference>
<dbReference type="InterPro" id="IPR007632">
    <property type="entry name" value="Anoctamin"/>
</dbReference>
<dbReference type="GO" id="GO:0005886">
    <property type="term" value="C:plasma membrane"/>
    <property type="evidence" value="ECO:0007669"/>
    <property type="project" value="TreeGrafter"/>
</dbReference>
<dbReference type="PANTHER" id="PTHR12308:SF20">
    <property type="entry name" value="ANOCTAMIN-2"/>
    <property type="match status" value="1"/>
</dbReference>
<keyword evidence="4 6" id="KW-1133">Transmembrane helix</keyword>
<proteinExistence type="inferred from homology"/>
<dbReference type="OrthoDB" id="9895681at2759"/>
<evidence type="ECO:0000256" key="1">
    <source>
        <dbReference type="ARBA" id="ARBA00004141"/>
    </source>
</evidence>
<sequence length="81" mass="8820">MLTFSAVFGVIVYRITTAAALSFSTNETTRSNVRVTVTATAVIINLVVILILDEIYGAIAKWLTEIGKAISPHSSLAHYMY</sequence>
<keyword evidence="9" id="KW-1185">Reference proteome</keyword>
<dbReference type="GO" id="GO:0005229">
    <property type="term" value="F:intracellularly calcium-gated chloride channel activity"/>
    <property type="evidence" value="ECO:0007669"/>
    <property type="project" value="TreeGrafter"/>
</dbReference>